<gene>
    <name evidence="2" type="ORF">KFK09_027618</name>
</gene>
<dbReference type="Proteomes" id="UP000829196">
    <property type="component" value="Unassembled WGS sequence"/>
</dbReference>
<protein>
    <submittedName>
        <fullName evidence="2">Uncharacterized protein</fullName>
    </submittedName>
</protein>
<reference evidence="2" key="1">
    <citation type="journal article" date="2022" name="Front. Genet.">
        <title>Chromosome-Scale Assembly of the Dendrobium nobile Genome Provides Insights Into the Molecular Mechanism of the Biosynthesis of the Medicinal Active Ingredient of Dendrobium.</title>
        <authorList>
            <person name="Xu Q."/>
            <person name="Niu S.-C."/>
            <person name="Li K.-L."/>
            <person name="Zheng P.-J."/>
            <person name="Zhang X.-J."/>
            <person name="Jia Y."/>
            <person name="Liu Y."/>
            <person name="Niu Y.-X."/>
            <person name="Yu L.-H."/>
            <person name="Chen D.-F."/>
            <person name="Zhang G.-Q."/>
        </authorList>
    </citation>
    <scope>NUCLEOTIDE SEQUENCE</scope>
    <source>
        <tissue evidence="2">Leaf</tissue>
    </source>
</reference>
<evidence type="ECO:0000313" key="2">
    <source>
        <dbReference type="EMBL" id="KAI0493341.1"/>
    </source>
</evidence>
<organism evidence="2 3">
    <name type="scientific">Dendrobium nobile</name>
    <name type="common">Orchid</name>
    <dbReference type="NCBI Taxonomy" id="94219"/>
    <lineage>
        <taxon>Eukaryota</taxon>
        <taxon>Viridiplantae</taxon>
        <taxon>Streptophyta</taxon>
        <taxon>Embryophyta</taxon>
        <taxon>Tracheophyta</taxon>
        <taxon>Spermatophyta</taxon>
        <taxon>Magnoliopsida</taxon>
        <taxon>Liliopsida</taxon>
        <taxon>Asparagales</taxon>
        <taxon>Orchidaceae</taxon>
        <taxon>Epidendroideae</taxon>
        <taxon>Malaxideae</taxon>
        <taxon>Dendrobiinae</taxon>
        <taxon>Dendrobium</taxon>
    </lineage>
</organism>
<proteinExistence type="predicted"/>
<dbReference type="EMBL" id="JAGYWB010000018">
    <property type="protein sequence ID" value="KAI0493341.1"/>
    <property type="molecule type" value="Genomic_DNA"/>
</dbReference>
<accession>A0A8T3ABG1</accession>
<comment type="caution">
    <text evidence="2">The sequence shown here is derived from an EMBL/GenBank/DDBJ whole genome shotgun (WGS) entry which is preliminary data.</text>
</comment>
<feature type="compositionally biased region" description="Basic and acidic residues" evidence="1">
    <location>
        <begin position="8"/>
        <end position="22"/>
    </location>
</feature>
<sequence>MKFLQKQKPRENWSELPKRENDNFSSHAPYSGHDLHFSQLSVFRGRIPLYNRLNPGKPIAAGCRVSSFASPRPELVRGALFV</sequence>
<evidence type="ECO:0000256" key="1">
    <source>
        <dbReference type="SAM" id="MobiDB-lite"/>
    </source>
</evidence>
<keyword evidence="3" id="KW-1185">Reference proteome</keyword>
<dbReference type="AlphaFoldDB" id="A0A8T3ABG1"/>
<evidence type="ECO:0000313" key="3">
    <source>
        <dbReference type="Proteomes" id="UP000829196"/>
    </source>
</evidence>
<feature type="region of interest" description="Disordered" evidence="1">
    <location>
        <begin position="1"/>
        <end position="28"/>
    </location>
</feature>
<name>A0A8T3ABG1_DENNO</name>